<dbReference type="GO" id="GO:0005886">
    <property type="term" value="C:plasma membrane"/>
    <property type="evidence" value="ECO:0007669"/>
    <property type="project" value="UniProtKB-SubCell"/>
</dbReference>
<sequence length="173" mass="18147">MANAALQSAIADARSRYRQLAPRERVLLVVGGAAVLLTSIYLGLIEPAVNAHASRIAALASSRAIATQLESAAAAVAAAGPKSGAGQMGRGMSLLAAIDQSTRGGVLTKPPERMQPEGEREVRVWFDDVPFDSLVRWVALLQTQYGVTVQMLDIEAQPGAGLVDARLSLTRAS</sequence>
<keyword evidence="5 10" id="KW-0997">Cell inner membrane</keyword>
<dbReference type="AlphaFoldDB" id="A0A1M5PTM7"/>
<evidence type="ECO:0000313" key="12">
    <source>
        <dbReference type="EMBL" id="SHH05195.1"/>
    </source>
</evidence>
<keyword evidence="4 10" id="KW-1003">Cell membrane</keyword>
<dbReference type="InterPro" id="IPR023229">
    <property type="entry name" value="T2SS_M_periplasmic_sf"/>
</dbReference>
<evidence type="ECO:0000256" key="9">
    <source>
        <dbReference type="ARBA" id="ARBA00023136"/>
    </source>
</evidence>
<evidence type="ECO:0000256" key="11">
    <source>
        <dbReference type="SAM" id="Phobius"/>
    </source>
</evidence>
<keyword evidence="9 10" id="KW-0472">Membrane</keyword>
<comment type="similarity">
    <text evidence="2 10">Belongs to the GSP M family.</text>
</comment>
<dbReference type="SUPFAM" id="SSF103054">
    <property type="entry name" value="General secretion pathway protein M, EpsM"/>
    <property type="match status" value="1"/>
</dbReference>
<evidence type="ECO:0000256" key="4">
    <source>
        <dbReference type="ARBA" id="ARBA00022475"/>
    </source>
</evidence>
<keyword evidence="8 11" id="KW-1133">Transmembrane helix</keyword>
<dbReference type="GO" id="GO:0015627">
    <property type="term" value="C:type II protein secretion system complex"/>
    <property type="evidence" value="ECO:0007669"/>
    <property type="project" value="InterPro"/>
</dbReference>
<dbReference type="PIRSF" id="PIRSF006291">
    <property type="entry name" value="GspM"/>
    <property type="match status" value="1"/>
</dbReference>
<proteinExistence type="inferred from homology"/>
<comment type="function">
    <text evidence="10">Inner membrane component of the type II secretion system required for the energy-dependent secretion of extracellular factors such as proteases and toxins from the periplasm.</text>
</comment>
<protein>
    <recommendedName>
        <fullName evidence="10">Type II secretion system protein M</fullName>
        <shortName evidence="10">T2SS protein M</shortName>
    </recommendedName>
    <alternativeName>
        <fullName evidence="10">General secretion pathway protein M</fullName>
    </alternativeName>
</protein>
<evidence type="ECO:0000256" key="10">
    <source>
        <dbReference type="PIRNR" id="PIRNR006291"/>
    </source>
</evidence>
<keyword evidence="13" id="KW-1185">Reference proteome</keyword>
<evidence type="ECO:0000256" key="2">
    <source>
        <dbReference type="ARBA" id="ARBA00010637"/>
    </source>
</evidence>
<dbReference type="EMBL" id="FQWZ01000005">
    <property type="protein sequence ID" value="SHH05195.1"/>
    <property type="molecule type" value="Genomic_DNA"/>
</dbReference>
<organism evidence="12 13">
    <name type="scientific">Hydrocarboniphaga daqingensis</name>
    <dbReference type="NCBI Taxonomy" id="490188"/>
    <lineage>
        <taxon>Bacteria</taxon>
        <taxon>Pseudomonadati</taxon>
        <taxon>Pseudomonadota</taxon>
        <taxon>Gammaproteobacteria</taxon>
        <taxon>Nevskiales</taxon>
        <taxon>Nevskiaceae</taxon>
        <taxon>Hydrocarboniphaga</taxon>
    </lineage>
</organism>
<dbReference type="InterPro" id="IPR007690">
    <property type="entry name" value="T2SS_GspM"/>
</dbReference>
<dbReference type="RefSeq" id="WP_072897711.1">
    <property type="nucleotide sequence ID" value="NZ_FQWZ01000005.1"/>
</dbReference>
<gene>
    <name evidence="12" type="ORF">SAMN04488068_2310</name>
</gene>
<evidence type="ECO:0000256" key="7">
    <source>
        <dbReference type="ARBA" id="ARBA00022927"/>
    </source>
</evidence>
<keyword evidence="7 10" id="KW-0653">Protein transport</keyword>
<evidence type="ECO:0000256" key="1">
    <source>
        <dbReference type="ARBA" id="ARBA00004377"/>
    </source>
</evidence>
<evidence type="ECO:0000256" key="5">
    <source>
        <dbReference type="ARBA" id="ARBA00022519"/>
    </source>
</evidence>
<keyword evidence="3 10" id="KW-0813">Transport</keyword>
<dbReference type="Proteomes" id="UP000199758">
    <property type="component" value="Unassembled WGS sequence"/>
</dbReference>
<evidence type="ECO:0000313" key="13">
    <source>
        <dbReference type="Proteomes" id="UP000199758"/>
    </source>
</evidence>
<evidence type="ECO:0000256" key="3">
    <source>
        <dbReference type="ARBA" id="ARBA00022448"/>
    </source>
</evidence>
<name>A0A1M5PTM7_9GAMM</name>
<feature type="transmembrane region" description="Helical" evidence="11">
    <location>
        <begin position="26"/>
        <end position="45"/>
    </location>
</feature>
<dbReference type="STRING" id="490188.SAMN04488068_2310"/>
<keyword evidence="6 11" id="KW-0812">Transmembrane</keyword>
<dbReference type="Gene3D" id="3.30.1360.100">
    <property type="entry name" value="General secretion pathway protein M, EpsM"/>
    <property type="match status" value="1"/>
</dbReference>
<dbReference type="Pfam" id="PF04612">
    <property type="entry name" value="T2SSM"/>
    <property type="match status" value="1"/>
</dbReference>
<evidence type="ECO:0000256" key="8">
    <source>
        <dbReference type="ARBA" id="ARBA00022989"/>
    </source>
</evidence>
<dbReference type="GO" id="GO:0015628">
    <property type="term" value="P:protein secretion by the type II secretion system"/>
    <property type="evidence" value="ECO:0007669"/>
    <property type="project" value="InterPro"/>
</dbReference>
<accession>A0A1M5PTM7</accession>
<evidence type="ECO:0000256" key="6">
    <source>
        <dbReference type="ARBA" id="ARBA00022692"/>
    </source>
</evidence>
<reference evidence="12 13" key="1">
    <citation type="submission" date="2016-11" db="EMBL/GenBank/DDBJ databases">
        <authorList>
            <person name="Jaros S."/>
            <person name="Januszkiewicz K."/>
            <person name="Wedrychowicz H."/>
        </authorList>
    </citation>
    <scope>NUCLEOTIDE SEQUENCE [LARGE SCALE GENOMIC DNA]</scope>
    <source>
        <strain evidence="12 13">CGMCC 1.7049</strain>
    </source>
</reference>
<comment type="subcellular location">
    <subcellularLocation>
        <location evidence="1">Cell inner membrane</location>
        <topology evidence="1">Single-pass membrane protein</topology>
    </subcellularLocation>
</comment>